<protein>
    <submittedName>
        <fullName evidence="1">Uncharacterized protein</fullName>
    </submittedName>
</protein>
<dbReference type="EMBL" id="VXLD01000002">
    <property type="protein sequence ID" value="KAB1857839.1"/>
    <property type="molecule type" value="Genomic_DNA"/>
</dbReference>
<dbReference type="AlphaFoldDB" id="A0A5N4WPV0"/>
<proteinExistence type="predicted"/>
<dbReference type="Proteomes" id="UP000325788">
    <property type="component" value="Unassembled WGS sequence"/>
</dbReference>
<name>A0A5N4WPV0_9GAMM</name>
<accession>A0A5N4WPV0</accession>
<dbReference type="RefSeq" id="WP_151504057.1">
    <property type="nucleotide sequence ID" value="NZ_VXLD01000002.1"/>
</dbReference>
<gene>
    <name evidence="1" type="ORF">F4W09_03620</name>
</gene>
<reference evidence="1 2" key="1">
    <citation type="submission" date="2019-09" db="EMBL/GenBank/DDBJ databases">
        <title>Draft genome sequence of Acinetobacter tandoii W4-4-4 isolated from environmental water sample.</title>
        <authorList>
            <person name="Wee S.K."/>
            <person name="Yan B."/>
            <person name="Mustaffa S.B."/>
            <person name="Yap E.P.H."/>
        </authorList>
    </citation>
    <scope>NUCLEOTIDE SEQUENCE [LARGE SCALE GENOMIC DNA]</scope>
    <source>
        <strain evidence="1 2">W4-4-4</strain>
    </source>
</reference>
<sequence length="374" mass="44012">MTKKADLNQINSKRYGNELWTEIRKLYESRAHPNYETIKSKICIKFNLDTFPSQRTVERRAVRERWIRYEDEIINKVAPNKYSTDFWLCVRQVHESNPKIPHKRLKELVQNELNCKDFPSHQAIAYKAKHEGWERSDSLLKKSDATLKKLIRGVKNLESDNNFKGCLDSKEDYEKHNLNHDNASGDISDLDVIKEIVECEKANIENLLMTAQVRRKRQAEIIVKSRKRMAVINDLGDRLSDEFVMIYALITSDEISRKFTKQMMKQLNDKLDTLCQLLEVYNDFSFNRRESIKFELSLYGTQLEDLKEENDAKRVKDLNDNKAYEAQQLRLASEAERIAARRRYIDSGGLEDEINAEMERRMKDVELDGDNADY</sequence>
<evidence type="ECO:0000313" key="2">
    <source>
        <dbReference type="Proteomes" id="UP000325788"/>
    </source>
</evidence>
<comment type="caution">
    <text evidence="1">The sequence shown here is derived from an EMBL/GenBank/DDBJ whole genome shotgun (WGS) entry which is preliminary data.</text>
</comment>
<evidence type="ECO:0000313" key="1">
    <source>
        <dbReference type="EMBL" id="KAB1857839.1"/>
    </source>
</evidence>
<organism evidence="1 2">
    <name type="scientific">Acinetobacter tandoii</name>
    <dbReference type="NCBI Taxonomy" id="202954"/>
    <lineage>
        <taxon>Bacteria</taxon>
        <taxon>Pseudomonadati</taxon>
        <taxon>Pseudomonadota</taxon>
        <taxon>Gammaproteobacteria</taxon>
        <taxon>Moraxellales</taxon>
        <taxon>Moraxellaceae</taxon>
        <taxon>Acinetobacter</taxon>
    </lineage>
</organism>